<evidence type="ECO:0000313" key="2">
    <source>
        <dbReference type="Proteomes" id="UP001321804"/>
    </source>
</evidence>
<organism evidence="1 2">
    <name type="scientific">Xylocopilactobacillus apis</name>
    <dbReference type="NCBI Taxonomy" id="2932183"/>
    <lineage>
        <taxon>Bacteria</taxon>
        <taxon>Bacillati</taxon>
        <taxon>Bacillota</taxon>
        <taxon>Bacilli</taxon>
        <taxon>Lactobacillales</taxon>
        <taxon>Lactobacillaceae</taxon>
        <taxon>Xylocopilactobacillus</taxon>
    </lineage>
</organism>
<gene>
    <name evidence="1" type="ORF">KIMC2_20530</name>
</gene>
<dbReference type="KEGG" id="xak:KIMC2_20530"/>
<proteinExistence type="predicted"/>
<dbReference type="RefSeq" id="WP_317696626.1">
    <property type="nucleotide sequence ID" value="NZ_AP026801.1"/>
</dbReference>
<dbReference type="EMBL" id="AP026801">
    <property type="protein sequence ID" value="BDR57491.1"/>
    <property type="molecule type" value="Genomic_DNA"/>
</dbReference>
<reference evidence="1 2" key="1">
    <citation type="journal article" date="2023" name="Microbiol. Spectr.">
        <title>Symbiosis of Carpenter Bees with Uncharacterized Lactic Acid Bacteria Showing NAD Auxotrophy.</title>
        <authorList>
            <person name="Kawasaki S."/>
            <person name="Ozawa K."/>
            <person name="Mori T."/>
            <person name="Yamamoto A."/>
            <person name="Ito M."/>
            <person name="Ohkuma M."/>
            <person name="Sakamoto M."/>
            <person name="Matsutani M."/>
        </authorList>
    </citation>
    <scope>NUCLEOTIDE SEQUENCE [LARGE SCALE GENOMIC DNA]</scope>
    <source>
        <strain evidence="1 2">KimC2</strain>
    </source>
</reference>
<name>A0AAU9D4S9_9LACO</name>
<keyword evidence="2" id="KW-1185">Reference proteome</keyword>
<dbReference type="Proteomes" id="UP001321804">
    <property type="component" value="Chromosome"/>
</dbReference>
<sequence length="55" mass="5967">MYGGFGISNSDSKNSYTQWPLGYSDNSGDYKNAVNSFSGDFYRGGTDLKAADVKI</sequence>
<evidence type="ECO:0000313" key="1">
    <source>
        <dbReference type="EMBL" id="BDR57491.1"/>
    </source>
</evidence>
<dbReference type="AlphaFoldDB" id="A0AAU9D4S9"/>
<protein>
    <submittedName>
        <fullName evidence="1">Uncharacterized protein</fullName>
    </submittedName>
</protein>
<accession>A0AAU9D4S9</accession>